<name>A0AB36TEA0_ACETH</name>
<gene>
    <name evidence="3" type="ORF">M972_11920</name>
</gene>
<feature type="chain" id="PRO_5044282142" evidence="2">
    <location>
        <begin position="22"/>
        <end position="212"/>
    </location>
</feature>
<keyword evidence="1" id="KW-0812">Transmembrane</keyword>
<dbReference type="RefSeq" id="WP_003519396.1">
    <property type="nucleotide sequence ID" value="NZ_CP013828.1"/>
</dbReference>
<keyword evidence="1" id="KW-1133">Transmembrane helix</keyword>
<organism evidence="3 4">
    <name type="scientific">Acetivibrio thermocellus AD2</name>
    <dbReference type="NCBI Taxonomy" id="1138384"/>
    <lineage>
        <taxon>Bacteria</taxon>
        <taxon>Bacillati</taxon>
        <taxon>Bacillota</taxon>
        <taxon>Clostridia</taxon>
        <taxon>Eubacteriales</taxon>
        <taxon>Oscillospiraceae</taxon>
        <taxon>Acetivibrio</taxon>
    </lineage>
</organism>
<evidence type="ECO:0000313" key="4">
    <source>
        <dbReference type="Proteomes" id="UP000223596"/>
    </source>
</evidence>
<keyword evidence="1" id="KW-0472">Membrane</keyword>
<proteinExistence type="predicted"/>
<evidence type="ECO:0000313" key="3">
    <source>
        <dbReference type="EMBL" id="PFH02154.1"/>
    </source>
</evidence>
<protein>
    <submittedName>
        <fullName evidence="3">Uncharacterized protein</fullName>
    </submittedName>
</protein>
<dbReference type="EMBL" id="PDBW01000001">
    <property type="protein sequence ID" value="PFH02154.1"/>
    <property type="molecule type" value="Genomic_DNA"/>
</dbReference>
<sequence>MRRCIVFLVALLSVIVGNAFADGSKENVIDFKKVQEEYKTYTSPVGISANSSGDVAIGFKDYHINVYDKNGNFKYGFAFKLYGTYFFGIDDENNVMIFNVRGDTCYYFNTDAELIKKEKISDREEIKRYYKNYSNKTSVNVGGIKYVLKENFGYAKLVKIDENGNESIIYEMGSQYAGRILITSIILIFVIIVILGVIKTVLTQMKKYKGGY</sequence>
<feature type="transmembrane region" description="Helical" evidence="1">
    <location>
        <begin position="176"/>
        <end position="198"/>
    </location>
</feature>
<comment type="caution">
    <text evidence="3">The sequence shown here is derived from an EMBL/GenBank/DDBJ whole genome shotgun (WGS) entry which is preliminary data.</text>
</comment>
<reference evidence="3 4" key="1">
    <citation type="submission" date="2017-09" db="EMBL/GenBank/DDBJ databases">
        <title>Evaluation of Pacific Biosciences Sequencing Technology to Finishing C. thermocellum Genome Sequences.</title>
        <authorList>
            <person name="Brown S."/>
        </authorList>
    </citation>
    <scope>NUCLEOTIDE SEQUENCE [LARGE SCALE GENOMIC DNA]</scope>
    <source>
        <strain evidence="3 4">AD2</strain>
    </source>
</reference>
<evidence type="ECO:0000256" key="1">
    <source>
        <dbReference type="SAM" id="Phobius"/>
    </source>
</evidence>
<accession>A0AB36TEA0</accession>
<dbReference type="AlphaFoldDB" id="A0AB36TEA0"/>
<dbReference type="Proteomes" id="UP000223596">
    <property type="component" value="Unassembled WGS sequence"/>
</dbReference>
<feature type="signal peptide" evidence="2">
    <location>
        <begin position="1"/>
        <end position="21"/>
    </location>
</feature>
<evidence type="ECO:0000256" key="2">
    <source>
        <dbReference type="SAM" id="SignalP"/>
    </source>
</evidence>
<keyword evidence="2" id="KW-0732">Signal</keyword>